<dbReference type="Gene3D" id="3.40.1580.10">
    <property type="entry name" value="SMI1/KNR4-like"/>
    <property type="match status" value="1"/>
</dbReference>
<sequence length="341" mass="39011">MNDYILDYKEELKGLQWDNVNFADLPVDNFAAIEAPEDIDNDFTFKDNLLEVIREAVGKEVITLLLITPDNLEVGDYYGFGYLENRTILPFKIVKNSVFLEWADLVIAGDDPEDVNKAWLYSFSANGISRSPLDIRINHALITDTGASLIDKSPNVFNKEALEKEKADFIAPYVKPVSTHYSMEEMAQAFNDVVTAEGLSIIPPKDNQEIYDEFEKLSGYPIPKILKDFFTLHNGVEKSAFLSAEEMLKQWKEWKWIYDDWTQEELYDEYEEVDKVLPLYTTPYWIPFFDLVGGNYVALDMAPHQDGTSGQIISFGADYQTGVYESTDLVAFLKSLNSRED</sequence>
<dbReference type="Proteomes" id="UP000659388">
    <property type="component" value="Unassembled WGS sequence"/>
</dbReference>
<dbReference type="EMBL" id="JAESIY010000009">
    <property type="protein sequence ID" value="MBL3657910.1"/>
    <property type="molecule type" value="Genomic_DNA"/>
</dbReference>
<gene>
    <name evidence="2" type="ORF">JL102_17295</name>
</gene>
<dbReference type="InterPro" id="IPR037883">
    <property type="entry name" value="Knr4/Smi1-like_sf"/>
</dbReference>
<dbReference type="InterPro" id="IPR018958">
    <property type="entry name" value="Knr4/Smi1-like_dom"/>
</dbReference>
<keyword evidence="3" id="KW-1185">Reference proteome</keyword>
<dbReference type="PANTHER" id="PTHR47432:SF1">
    <property type="entry name" value="CELL WALL ASSEMBLY REGULATOR SMI1"/>
    <property type="match status" value="1"/>
</dbReference>
<comment type="caution">
    <text evidence="2">The sequence shown here is derived from an EMBL/GenBank/DDBJ whole genome shotgun (WGS) entry which is preliminary data.</text>
</comment>
<dbReference type="SMART" id="SM00860">
    <property type="entry name" value="SMI1_KNR4"/>
    <property type="match status" value="1"/>
</dbReference>
<protein>
    <submittedName>
        <fullName evidence="2">SMI1/KNR4 family protein</fullName>
    </submittedName>
</protein>
<dbReference type="SUPFAM" id="SSF160631">
    <property type="entry name" value="SMI1/KNR4-like"/>
    <property type="match status" value="1"/>
</dbReference>
<dbReference type="PANTHER" id="PTHR47432">
    <property type="entry name" value="CELL WALL ASSEMBLY REGULATOR SMI1"/>
    <property type="match status" value="1"/>
</dbReference>
<name>A0A937K220_9BACT</name>
<dbReference type="Pfam" id="PF09346">
    <property type="entry name" value="SMI1_KNR4"/>
    <property type="match status" value="1"/>
</dbReference>
<evidence type="ECO:0000313" key="2">
    <source>
        <dbReference type="EMBL" id="MBL3657910.1"/>
    </source>
</evidence>
<dbReference type="AlphaFoldDB" id="A0A937K220"/>
<accession>A0A937K220</accession>
<feature type="domain" description="Knr4/Smi1-like" evidence="1">
    <location>
        <begin position="204"/>
        <end position="335"/>
    </location>
</feature>
<reference evidence="2" key="1">
    <citation type="submission" date="2021-01" db="EMBL/GenBank/DDBJ databases">
        <title>Fulvivirga kasyanovii gen. nov., sp nov., a novel member of the phylum Bacteroidetes isolated from seawater in a mussel farm.</title>
        <authorList>
            <person name="Zhao L.-H."/>
            <person name="Wang Z.-J."/>
        </authorList>
    </citation>
    <scope>NUCLEOTIDE SEQUENCE</scope>
    <source>
        <strain evidence="2">2943</strain>
    </source>
</reference>
<dbReference type="RefSeq" id="WP_202245692.1">
    <property type="nucleotide sequence ID" value="NZ_JAESIY010000009.1"/>
</dbReference>
<evidence type="ECO:0000259" key="1">
    <source>
        <dbReference type="SMART" id="SM00860"/>
    </source>
</evidence>
<organism evidence="2 3">
    <name type="scientific">Fulvivirga sediminis</name>
    <dbReference type="NCBI Taxonomy" id="2803949"/>
    <lineage>
        <taxon>Bacteria</taxon>
        <taxon>Pseudomonadati</taxon>
        <taxon>Bacteroidota</taxon>
        <taxon>Cytophagia</taxon>
        <taxon>Cytophagales</taxon>
        <taxon>Fulvivirgaceae</taxon>
        <taxon>Fulvivirga</taxon>
    </lineage>
</organism>
<dbReference type="InterPro" id="IPR051873">
    <property type="entry name" value="KNR4/SMI1_regulator"/>
</dbReference>
<proteinExistence type="predicted"/>
<evidence type="ECO:0000313" key="3">
    <source>
        <dbReference type="Proteomes" id="UP000659388"/>
    </source>
</evidence>
<dbReference type="GO" id="GO:0043332">
    <property type="term" value="C:mating projection tip"/>
    <property type="evidence" value="ECO:0007669"/>
    <property type="project" value="TreeGrafter"/>
</dbReference>